<dbReference type="EMBL" id="JAZDWU010000009">
    <property type="protein sequence ID" value="KAK9991016.1"/>
    <property type="molecule type" value="Genomic_DNA"/>
</dbReference>
<comment type="caution">
    <text evidence="4">The sequence shown here is derived from an EMBL/GenBank/DDBJ whole genome shotgun (WGS) entry which is preliminary data.</text>
</comment>
<feature type="region of interest" description="Disordered" evidence="2">
    <location>
        <begin position="326"/>
        <end position="386"/>
    </location>
</feature>
<evidence type="ECO:0000313" key="5">
    <source>
        <dbReference type="Proteomes" id="UP001459277"/>
    </source>
</evidence>
<gene>
    <name evidence="4" type="ORF">SO802_026001</name>
</gene>
<dbReference type="Proteomes" id="UP001459277">
    <property type="component" value="Unassembled WGS sequence"/>
</dbReference>
<dbReference type="InterPro" id="IPR007321">
    <property type="entry name" value="Transposase_28"/>
</dbReference>
<feature type="domain" description="Transposase (putative) gypsy type" evidence="3">
    <location>
        <begin position="145"/>
        <end position="210"/>
    </location>
</feature>
<evidence type="ECO:0000313" key="4">
    <source>
        <dbReference type="EMBL" id="KAK9991016.1"/>
    </source>
</evidence>
<sequence>MFRAMVLTVGPERKERTVKGDRCNSAKDPPTVKLPPCPYVVHATIGLTRGGFPLVNGNLKLNALDVDTWCDLGTCLPCRFFFQEKCLVARSGWFTSFRYQGIPSKTDKKKLGSFRSWYQILDDLNLRLAVRGEWCCNPHFGVGIYEAYLLGGLKLPLNAFAREILHRLGIGINQLNPNAWMLIISMQILWREVFYGNRPLTMDEFLYFYKPSEISQSLGFYQFFARGSNCRLVKSLSMSDRRWKTEFFFVSRFWARNPVEAHSFTDRAFHSLVTLHRLATWRPGPEPTEEALAYKLTTEMTTMQENKGKGLTDEEAIQEGEEIWSLSSRRGHKKARHGSSKPGVVKTGSFVPSAPAKQPPTMQILNVDPSNPPEVTSSKPPSGSPMTILRSEGLSWERFQQAMSDEDVAICYDMSVKEFERSIVHDLFKAMTKFIATSRQVYKLEKQRVRFEAKIRDMKKESSCQAEVKAKLEDEVKELKNLEEELKSDVFEKDTCLDHLQKRSDELYTFLGETREATIREFKASSEFTDLLDRNYATSFEDFHMDTLEHFPGVDFSPIKPHVAAKSSLLQTSSEDINIEDDASTQLAKDDLKSRDIAPSGL</sequence>
<protein>
    <recommendedName>
        <fullName evidence="3">Transposase (putative) gypsy type domain-containing protein</fullName>
    </recommendedName>
</protein>
<dbReference type="Pfam" id="PF04195">
    <property type="entry name" value="Transposase_28"/>
    <property type="match status" value="1"/>
</dbReference>
<feature type="compositionally biased region" description="Polar residues" evidence="2">
    <location>
        <begin position="373"/>
        <end position="385"/>
    </location>
</feature>
<reference evidence="4 5" key="1">
    <citation type="submission" date="2024-01" db="EMBL/GenBank/DDBJ databases">
        <title>A telomere-to-telomere, gap-free genome of sweet tea (Lithocarpus litseifolius).</title>
        <authorList>
            <person name="Zhou J."/>
        </authorList>
    </citation>
    <scope>NUCLEOTIDE SEQUENCE [LARGE SCALE GENOMIC DNA]</scope>
    <source>
        <strain evidence="4">Zhou-2022a</strain>
        <tissue evidence="4">Leaf</tissue>
    </source>
</reference>
<organism evidence="4 5">
    <name type="scientific">Lithocarpus litseifolius</name>
    <dbReference type="NCBI Taxonomy" id="425828"/>
    <lineage>
        <taxon>Eukaryota</taxon>
        <taxon>Viridiplantae</taxon>
        <taxon>Streptophyta</taxon>
        <taxon>Embryophyta</taxon>
        <taxon>Tracheophyta</taxon>
        <taxon>Spermatophyta</taxon>
        <taxon>Magnoliopsida</taxon>
        <taxon>eudicotyledons</taxon>
        <taxon>Gunneridae</taxon>
        <taxon>Pentapetalae</taxon>
        <taxon>rosids</taxon>
        <taxon>fabids</taxon>
        <taxon>Fagales</taxon>
        <taxon>Fagaceae</taxon>
        <taxon>Lithocarpus</taxon>
    </lineage>
</organism>
<feature type="coiled-coil region" evidence="1">
    <location>
        <begin position="441"/>
        <end position="492"/>
    </location>
</feature>
<name>A0AAW2C052_9ROSI</name>
<feature type="compositionally biased region" description="Basic residues" evidence="2">
    <location>
        <begin position="329"/>
        <end position="339"/>
    </location>
</feature>
<evidence type="ECO:0000259" key="3">
    <source>
        <dbReference type="Pfam" id="PF04195"/>
    </source>
</evidence>
<keyword evidence="1" id="KW-0175">Coiled coil</keyword>
<accession>A0AAW2C052</accession>
<dbReference type="AlphaFoldDB" id="A0AAW2C052"/>
<keyword evidence="5" id="KW-1185">Reference proteome</keyword>
<proteinExistence type="predicted"/>
<evidence type="ECO:0000256" key="1">
    <source>
        <dbReference type="SAM" id="Coils"/>
    </source>
</evidence>
<evidence type="ECO:0000256" key="2">
    <source>
        <dbReference type="SAM" id="MobiDB-lite"/>
    </source>
</evidence>